<proteinExistence type="predicted"/>
<evidence type="ECO:0000259" key="1">
    <source>
        <dbReference type="Pfam" id="PF03354"/>
    </source>
</evidence>
<dbReference type="InterPro" id="IPR046461">
    <property type="entry name" value="TerL_ATPase"/>
</dbReference>
<evidence type="ECO:0000313" key="2">
    <source>
        <dbReference type="EMBL" id="CQD11887.1"/>
    </source>
</evidence>
<protein>
    <submittedName>
        <fullName evidence="2">Phage terminase</fullName>
    </submittedName>
</protein>
<dbReference type="EMBL" id="CTEE01000001">
    <property type="protein sequence ID" value="CQD11887.1"/>
    <property type="molecule type" value="Genomic_DNA"/>
</dbReference>
<feature type="domain" description="Terminase large subunit-like ATPase" evidence="1">
    <location>
        <begin position="7"/>
        <end position="106"/>
    </location>
</feature>
<dbReference type="Gene3D" id="3.40.50.300">
    <property type="entry name" value="P-loop containing nucleotide triphosphate hydrolases"/>
    <property type="match status" value="1"/>
</dbReference>
<dbReference type="PANTHER" id="PTHR41287:SF1">
    <property type="entry name" value="PROTEIN YMFN"/>
    <property type="match status" value="1"/>
</dbReference>
<dbReference type="PANTHER" id="PTHR41287">
    <property type="match status" value="1"/>
</dbReference>
<dbReference type="InterPro" id="IPR005021">
    <property type="entry name" value="Terminase_largesu-like"/>
</dbReference>
<dbReference type="Proteomes" id="UP000199251">
    <property type="component" value="Unassembled WGS sequence"/>
</dbReference>
<dbReference type="InterPro" id="IPR027417">
    <property type="entry name" value="P-loop_NTPase"/>
</dbReference>
<organism evidence="2 3">
    <name type="scientific">Mycobacterium lentiflavum</name>
    <dbReference type="NCBI Taxonomy" id="141349"/>
    <lineage>
        <taxon>Bacteria</taxon>
        <taxon>Bacillati</taxon>
        <taxon>Actinomycetota</taxon>
        <taxon>Actinomycetes</taxon>
        <taxon>Mycobacteriales</taxon>
        <taxon>Mycobacteriaceae</taxon>
        <taxon>Mycobacterium</taxon>
        <taxon>Mycobacterium simiae complex</taxon>
    </lineage>
</organism>
<reference evidence="2 3" key="1">
    <citation type="submission" date="2015-03" db="EMBL/GenBank/DDBJ databases">
        <authorList>
            <person name="Urmite Genomes"/>
        </authorList>
    </citation>
    <scope>NUCLEOTIDE SEQUENCE [LARGE SCALE GENOMIC DNA]</scope>
    <source>
        <strain evidence="2 3">CSUR P1491</strain>
    </source>
</reference>
<gene>
    <name evidence="2" type="ORF">BN1232_02240</name>
</gene>
<evidence type="ECO:0000313" key="3">
    <source>
        <dbReference type="Proteomes" id="UP000199251"/>
    </source>
</evidence>
<sequence>MVPTAGSGKSTLVAALGLFELMLGGEGATVVVVAVDERQAGIVFGAAVRMVELHPDLASRVVVYKDKLVVPSRGASFQCLPASPAGLEGLDYTLALADEIGRINRESWEVLALAQGKRERSTLIGIGTPGPTEDTVLASLRAHWIASPDDLSQVYVEHSAAGFEDHPPDCEHCWTLANPALDDFLHRDAMRALLPPKMTEAMFRRARLCQHVTGNADPFVDPEVWDAIGTGFGIPDRSEVVIALDGSFGGSHADTTALLVGTVDGAPHFDTLAVWESDGRPDWRVDVLAVEDEIRAACERWNVRELVCDPFRWTRTMQVLAGEGITVAEFPHSPSRLTAATTDLYNAIVNARMSHSGDKTLTRHVMAATVVESDNGLKLSKVSRERSAAKIDLAACLVMAHSRCTWLAMNRKTKRYASFAA</sequence>
<name>A0A0E4GXH9_MYCLN</name>
<dbReference type="AlphaFoldDB" id="A0A0E4GXH9"/>
<dbReference type="STRING" id="141349.BN1232_02240"/>
<dbReference type="Pfam" id="PF03354">
    <property type="entry name" value="TerL_ATPase"/>
    <property type="match status" value="1"/>
</dbReference>
<accession>A0A0E4GXH9</accession>